<proteinExistence type="predicted"/>
<name>A0A0E9XHZ4_ANGAN</name>
<evidence type="ECO:0000313" key="1">
    <source>
        <dbReference type="EMBL" id="JAI01456.1"/>
    </source>
</evidence>
<dbReference type="EMBL" id="GBXM01007122">
    <property type="protein sequence ID" value="JAI01456.1"/>
    <property type="molecule type" value="Transcribed_RNA"/>
</dbReference>
<accession>A0A0E9XHZ4</accession>
<organism evidence="1">
    <name type="scientific">Anguilla anguilla</name>
    <name type="common">European freshwater eel</name>
    <name type="synonym">Muraena anguilla</name>
    <dbReference type="NCBI Taxonomy" id="7936"/>
    <lineage>
        <taxon>Eukaryota</taxon>
        <taxon>Metazoa</taxon>
        <taxon>Chordata</taxon>
        <taxon>Craniata</taxon>
        <taxon>Vertebrata</taxon>
        <taxon>Euteleostomi</taxon>
        <taxon>Actinopterygii</taxon>
        <taxon>Neopterygii</taxon>
        <taxon>Teleostei</taxon>
        <taxon>Anguilliformes</taxon>
        <taxon>Anguillidae</taxon>
        <taxon>Anguilla</taxon>
    </lineage>
</organism>
<sequence length="37" mass="4476">MIRIARVFSLPYIIYIIVSRKVMLPRAFTSKQKHEIR</sequence>
<dbReference type="AlphaFoldDB" id="A0A0E9XHZ4"/>
<reference evidence="1" key="2">
    <citation type="journal article" date="2015" name="Fish Shellfish Immunol.">
        <title>Early steps in the European eel (Anguilla anguilla)-Vibrio vulnificus interaction in the gills: Role of the RtxA13 toxin.</title>
        <authorList>
            <person name="Callol A."/>
            <person name="Pajuelo D."/>
            <person name="Ebbesson L."/>
            <person name="Teles M."/>
            <person name="MacKenzie S."/>
            <person name="Amaro C."/>
        </authorList>
    </citation>
    <scope>NUCLEOTIDE SEQUENCE</scope>
</reference>
<reference evidence="1" key="1">
    <citation type="submission" date="2014-11" db="EMBL/GenBank/DDBJ databases">
        <authorList>
            <person name="Amaro Gonzalez C."/>
        </authorList>
    </citation>
    <scope>NUCLEOTIDE SEQUENCE</scope>
</reference>
<protein>
    <submittedName>
        <fullName evidence="1">Uncharacterized protein</fullName>
    </submittedName>
</protein>